<evidence type="ECO:0000256" key="6">
    <source>
        <dbReference type="ARBA" id="ARBA00022801"/>
    </source>
</evidence>
<dbReference type="PROSITE" id="PS50064">
    <property type="entry name" value="ZF_PARP_2"/>
    <property type="match status" value="1"/>
</dbReference>
<dbReference type="SUPFAM" id="SSF57716">
    <property type="entry name" value="Glucocorticoid receptor-like (DNA-binding domain)"/>
    <property type="match status" value="1"/>
</dbReference>
<dbReference type="EMBL" id="JASBNA010000004">
    <property type="protein sequence ID" value="KAK7692933.1"/>
    <property type="molecule type" value="Genomic_DNA"/>
</dbReference>
<keyword evidence="4" id="KW-0547">Nucleotide-binding</keyword>
<name>A0AAW0GHW9_9APHY</name>
<keyword evidence="17" id="KW-1185">Reference proteome</keyword>
<dbReference type="PROSITE" id="PS50089">
    <property type="entry name" value="ZF_RING_2"/>
    <property type="match status" value="1"/>
</dbReference>
<evidence type="ECO:0000259" key="15">
    <source>
        <dbReference type="PROSITE" id="PS51192"/>
    </source>
</evidence>
<dbReference type="InterPro" id="IPR001650">
    <property type="entry name" value="Helicase_C-like"/>
</dbReference>
<feature type="compositionally biased region" description="Acidic residues" evidence="12">
    <location>
        <begin position="1050"/>
        <end position="1078"/>
    </location>
</feature>
<feature type="compositionally biased region" description="Low complexity" evidence="12">
    <location>
        <begin position="328"/>
        <end position="344"/>
    </location>
</feature>
<feature type="region of interest" description="Disordered" evidence="12">
    <location>
        <begin position="320"/>
        <end position="344"/>
    </location>
</feature>
<dbReference type="SUPFAM" id="SSF52540">
    <property type="entry name" value="P-loop containing nucleoside triphosphate hydrolases"/>
    <property type="match status" value="2"/>
</dbReference>
<dbReference type="GO" id="GO:0008094">
    <property type="term" value="F:ATP-dependent activity, acting on DNA"/>
    <property type="evidence" value="ECO:0007669"/>
    <property type="project" value="TreeGrafter"/>
</dbReference>
<dbReference type="Pfam" id="PF08797">
    <property type="entry name" value="HIRAN"/>
    <property type="match status" value="1"/>
</dbReference>
<keyword evidence="10" id="KW-0539">Nucleus</keyword>
<sequence>MASAHVIEYSKSNRGTCHGLPPCQGSTIETGVLRYGQVVTQKYGESVQWRHWGCVTHDILNRLAYIQLEQVRGFANLKPEDQEKVRLAIGLRRIDPADIPLSARPAPAPAPAPPTQTSSQSSQGVPTATQATSVGPSQRKRKAQWEAQFGSTSARASSSQTSTAQAGPPVSRPLRQLVVPTAAQIAEDEAQGVEDTGPDEPIEELLTQTKAKIVGIQYYKGLVAPGEEVRLIREPCNKYDRNAIRVDNIGGTQVGHIPRDVAARIAPLMDQGLLTVEGVMHEGNLTGRAGYTLDMTLKLYGPIDKRQILEPKLLWATPGGRGFGGPQASGSRAPSASQSTSRSGAGASAASLLAQSGRSSLSSAGIPYSFSSAPAASQSYASTSAAPLVITASQQEAARKQAEAFAKAAELRGILNNLEKVDDEGRRSSLLDTLCSVDDVLSLPVHPDPPGIEKGDLKVNLLKHQSQALQWCIEHEHPVLPKTEKDKPVQFWQLRKAGGKTFYFNLATKTPQMAPPVLGRGALCADSMGLGKTLTMLSLILATKSEVSKGFSRSTLIVVPLSVLSNWEKQIEDHVQPSTLSYCVYYGTGRNMDAEALRDYDIVITTYQTVVGEHGGAASGKSHSEGPSKKKQKVQQSLFEVKWKRIILDEGHSIRNPKTKMAKAVCGLDAERRWVLTGTPIINSPQDLGSILTFLRICKPLDDEDFYKRLVLRPLKNGDPSGAELLRALMSHVCIRRTKEMQDSEGNPLVPLPPVEMTVIPVTLEGRARELYDAVEELSTERFNTLVAKHGGLGAAAVQSNVLSMLTRMRQLTLHPGLVPANYLEQLRSANEYDEQHPVPVTKLKPEDKIRLQGLLAQAIEDNEECPICFGILEEPRITTCSHTFCLPCITEVIARDPKCPMDRRQITMGDLLEPPPPTDLTQAPIRPLDEEEEDLDDLRSGSSAKIDQLVHLLKLTPYTEKALVFSQFTGFLDKIAAVFEKEGIPYVRFDGKMSARSRQETIARFSVPITEEDVAAMPASQASKASQPTTSSGRPSRRKSRSSRIVIDVDADDAGDDDFVAGPDGDDSDFLDDDEDERPTKKQRGKRKAVPKATFEDDFPSPLNGTTFGKQNPRVMLISLKAGALGLNLTVANNVFL</sequence>
<dbReference type="InterPro" id="IPR017907">
    <property type="entry name" value="Znf_RING_CS"/>
</dbReference>
<feature type="compositionally biased region" description="Polar residues" evidence="12">
    <location>
        <begin position="1021"/>
        <end position="1031"/>
    </location>
</feature>
<dbReference type="PROSITE" id="PS00518">
    <property type="entry name" value="ZF_RING_1"/>
    <property type="match status" value="1"/>
</dbReference>
<dbReference type="PANTHER" id="PTHR45626">
    <property type="entry name" value="TRANSCRIPTION TERMINATION FACTOR 2-RELATED"/>
    <property type="match status" value="1"/>
</dbReference>
<dbReference type="AlphaFoldDB" id="A0AAW0GHW9"/>
<organism evidence="16 17">
    <name type="scientific">Cerrena zonata</name>
    <dbReference type="NCBI Taxonomy" id="2478898"/>
    <lineage>
        <taxon>Eukaryota</taxon>
        <taxon>Fungi</taxon>
        <taxon>Dikarya</taxon>
        <taxon>Basidiomycota</taxon>
        <taxon>Agaricomycotina</taxon>
        <taxon>Agaricomycetes</taxon>
        <taxon>Polyporales</taxon>
        <taxon>Cerrenaceae</taxon>
        <taxon>Cerrena</taxon>
    </lineage>
</organism>
<dbReference type="Gene3D" id="3.40.50.300">
    <property type="entry name" value="P-loop containing nucleotide triphosphate hydrolases"/>
    <property type="match status" value="1"/>
</dbReference>
<dbReference type="Gene3D" id="3.30.40.10">
    <property type="entry name" value="Zinc/RING finger domain, C3HC4 (zinc finger)"/>
    <property type="match status" value="1"/>
</dbReference>
<dbReference type="InterPro" id="IPR000330">
    <property type="entry name" value="SNF2_N"/>
</dbReference>
<dbReference type="SMART" id="SM00910">
    <property type="entry name" value="HIRAN"/>
    <property type="match status" value="1"/>
</dbReference>
<evidence type="ECO:0000256" key="4">
    <source>
        <dbReference type="ARBA" id="ARBA00022741"/>
    </source>
</evidence>
<dbReference type="InterPro" id="IPR014905">
    <property type="entry name" value="HIRAN"/>
</dbReference>
<dbReference type="GO" id="GO:0005634">
    <property type="term" value="C:nucleus"/>
    <property type="evidence" value="ECO:0007669"/>
    <property type="project" value="UniProtKB-SubCell"/>
</dbReference>
<dbReference type="InterPro" id="IPR001510">
    <property type="entry name" value="Znf_PARP"/>
</dbReference>
<evidence type="ECO:0000259" key="13">
    <source>
        <dbReference type="PROSITE" id="PS50064"/>
    </source>
</evidence>
<evidence type="ECO:0000256" key="3">
    <source>
        <dbReference type="ARBA" id="ARBA00022723"/>
    </source>
</evidence>
<gene>
    <name evidence="16" type="ORF">QCA50_004574</name>
</gene>
<evidence type="ECO:0000256" key="9">
    <source>
        <dbReference type="ARBA" id="ARBA00022840"/>
    </source>
</evidence>
<keyword evidence="5 11" id="KW-0863">Zinc-finger</keyword>
<dbReference type="GO" id="GO:0004386">
    <property type="term" value="F:helicase activity"/>
    <property type="evidence" value="ECO:0007669"/>
    <property type="project" value="UniProtKB-KW"/>
</dbReference>
<dbReference type="GO" id="GO:0003677">
    <property type="term" value="F:DNA binding"/>
    <property type="evidence" value="ECO:0007669"/>
    <property type="project" value="InterPro"/>
</dbReference>
<dbReference type="Gene3D" id="3.30.70.2330">
    <property type="match status" value="1"/>
</dbReference>
<dbReference type="Pfam" id="PF00176">
    <property type="entry name" value="SNF2-rel_dom"/>
    <property type="match status" value="1"/>
</dbReference>
<dbReference type="GO" id="GO:0016818">
    <property type="term" value="F:hydrolase activity, acting on acid anhydrides, in phosphorus-containing anhydrides"/>
    <property type="evidence" value="ECO:0007669"/>
    <property type="project" value="InterPro"/>
</dbReference>
<feature type="compositionally biased region" description="Polar residues" evidence="12">
    <location>
        <begin position="124"/>
        <end position="136"/>
    </location>
</feature>
<dbReference type="SMART" id="SM01336">
    <property type="entry name" value="zf-PARP"/>
    <property type="match status" value="1"/>
</dbReference>
<keyword evidence="7" id="KW-0347">Helicase</keyword>
<evidence type="ECO:0000256" key="11">
    <source>
        <dbReference type="PROSITE-ProRule" id="PRU00175"/>
    </source>
</evidence>
<evidence type="ECO:0000256" key="10">
    <source>
        <dbReference type="ARBA" id="ARBA00023242"/>
    </source>
</evidence>
<feature type="domain" description="PARP-type" evidence="13">
    <location>
        <begin position="5"/>
        <end position="89"/>
    </location>
</feature>
<dbReference type="Pfam" id="PF00271">
    <property type="entry name" value="Helicase_C"/>
    <property type="match status" value="1"/>
</dbReference>
<dbReference type="Pfam" id="PF13923">
    <property type="entry name" value="zf-C3HC4_2"/>
    <property type="match status" value="1"/>
</dbReference>
<dbReference type="InterPro" id="IPR027417">
    <property type="entry name" value="P-loop_NTPase"/>
</dbReference>
<dbReference type="GO" id="GO:0006281">
    <property type="term" value="P:DNA repair"/>
    <property type="evidence" value="ECO:0007669"/>
    <property type="project" value="TreeGrafter"/>
</dbReference>
<keyword evidence="9" id="KW-0067">ATP-binding</keyword>
<accession>A0AAW0GHW9</accession>
<comment type="similarity">
    <text evidence="2">Belongs to the SNF2/RAD54 helicase family.</text>
</comment>
<feature type="compositionally biased region" description="Basic residues" evidence="12">
    <location>
        <begin position="1082"/>
        <end position="1091"/>
    </location>
</feature>
<dbReference type="InterPro" id="IPR013083">
    <property type="entry name" value="Znf_RING/FYVE/PHD"/>
</dbReference>
<protein>
    <submittedName>
        <fullName evidence="16">Uncharacterized protein</fullName>
    </submittedName>
</protein>
<evidence type="ECO:0000256" key="8">
    <source>
        <dbReference type="ARBA" id="ARBA00022833"/>
    </source>
</evidence>
<proteinExistence type="inferred from homology"/>
<feature type="compositionally biased region" description="Low complexity" evidence="12">
    <location>
        <begin position="151"/>
        <end position="166"/>
    </location>
</feature>
<keyword evidence="3" id="KW-0479">Metal-binding</keyword>
<comment type="subcellular location">
    <subcellularLocation>
        <location evidence="1">Nucleus</location>
    </subcellularLocation>
</comment>
<evidence type="ECO:0000256" key="2">
    <source>
        <dbReference type="ARBA" id="ARBA00007025"/>
    </source>
</evidence>
<dbReference type="InterPro" id="IPR038718">
    <property type="entry name" value="SNF2-like_sf"/>
</dbReference>
<dbReference type="PROSITE" id="PS51192">
    <property type="entry name" value="HELICASE_ATP_BIND_1"/>
    <property type="match status" value="1"/>
</dbReference>
<dbReference type="Proteomes" id="UP001385951">
    <property type="component" value="Unassembled WGS sequence"/>
</dbReference>
<evidence type="ECO:0000259" key="14">
    <source>
        <dbReference type="PROSITE" id="PS50089"/>
    </source>
</evidence>
<comment type="caution">
    <text evidence="16">The sequence shown here is derived from an EMBL/GenBank/DDBJ whole genome shotgun (WGS) entry which is preliminary data.</text>
</comment>
<dbReference type="InterPro" id="IPR049730">
    <property type="entry name" value="SNF2/RAD54-like_C"/>
</dbReference>
<dbReference type="GO" id="GO:0008270">
    <property type="term" value="F:zinc ion binding"/>
    <property type="evidence" value="ECO:0007669"/>
    <property type="project" value="UniProtKB-KW"/>
</dbReference>
<dbReference type="GO" id="GO:0005524">
    <property type="term" value="F:ATP binding"/>
    <property type="evidence" value="ECO:0007669"/>
    <property type="project" value="UniProtKB-KW"/>
</dbReference>
<dbReference type="PANTHER" id="PTHR45626:SF17">
    <property type="entry name" value="HELICASE-LIKE TRANSCRIPTION FACTOR"/>
    <property type="match status" value="1"/>
</dbReference>
<reference evidence="16 17" key="1">
    <citation type="submission" date="2022-09" db="EMBL/GenBank/DDBJ databases">
        <authorList>
            <person name="Palmer J.M."/>
        </authorList>
    </citation>
    <scope>NUCLEOTIDE SEQUENCE [LARGE SCALE GENOMIC DNA]</scope>
    <source>
        <strain evidence="16 17">DSM 7382</strain>
    </source>
</reference>
<feature type="domain" description="Helicase ATP-binding" evidence="15">
    <location>
        <begin position="513"/>
        <end position="698"/>
    </location>
</feature>
<dbReference type="Gene3D" id="3.40.50.10810">
    <property type="entry name" value="Tandem AAA-ATPase domain"/>
    <property type="match status" value="1"/>
</dbReference>
<dbReference type="SMART" id="SM00487">
    <property type="entry name" value="DEXDc"/>
    <property type="match status" value="1"/>
</dbReference>
<evidence type="ECO:0000256" key="12">
    <source>
        <dbReference type="SAM" id="MobiDB-lite"/>
    </source>
</evidence>
<dbReference type="InterPro" id="IPR014001">
    <property type="entry name" value="Helicase_ATP-bd"/>
</dbReference>
<dbReference type="SMART" id="SM00184">
    <property type="entry name" value="RING"/>
    <property type="match status" value="1"/>
</dbReference>
<evidence type="ECO:0000256" key="7">
    <source>
        <dbReference type="ARBA" id="ARBA00022806"/>
    </source>
</evidence>
<dbReference type="InterPro" id="IPR050628">
    <property type="entry name" value="SNF2_RAD54_helicase_TF"/>
</dbReference>
<evidence type="ECO:0000256" key="1">
    <source>
        <dbReference type="ARBA" id="ARBA00004123"/>
    </source>
</evidence>
<evidence type="ECO:0000313" key="17">
    <source>
        <dbReference type="Proteomes" id="UP001385951"/>
    </source>
</evidence>
<dbReference type="InterPro" id="IPR036957">
    <property type="entry name" value="Znf_PARP_sf"/>
</dbReference>
<dbReference type="SUPFAM" id="SSF57850">
    <property type="entry name" value="RING/U-box"/>
    <property type="match status" value="1"/>
</dbReference>
<feature type="region of interest" description="Disordered" evidence="12">
    <location>
        <begin position="99"/>
        <end position="173"/>
    </location>
</feature>
<dbReference type="CDD" id="cd18793">
    <property type="entry name" value="SF2_C_SNF"/>
    <property type="match status" value="1"/>
</dbReference>
<dbReference type="Gene3D" id="3.30.1740.10">
    <property type="entry name" value="Zinc finger, PARP-type"/>
    <property type="match status" value="1"/>
</dbReference>
<keyword evidence="8" id="KW-0862">Zinc</keyword>
<feature type="region of interest" description="Disordered" evidence="12">
    <location>
        <begin position="1017"/>
        <end position="1108"/>
    </location>
</feature>
<evidence type="ECO:0000313" key="16">
    <source>
        <dbReference type="EMBL" id="KAK7692933.1"/>
    </source>
</evidence>
<feature type="domain" description="RING-type" evidence="14">
    <location>
        <begin position="866"/>
        <end position="904"/>
    </location>
</feature>
<dbReference type="InterPro" id="IPR001841">
    <property type="entry name" value="Znf_RING"/>
</dbReference>
<keyword evidence="6" id="KW-0378">Hydrolase</keyword>
<evidence type="ECO:0000256" key="5">
    <source>
        <dbReference type="ARBA" id="ARBA00022771"/>
    </source>
</evidence>
<dbReference type="Pfam" id="PF00645">
    <property type="entry name" value="zf-PARP"/>
    <property type="match status" value="1"/>
</dbReference>